<dbReference type="EMBL" id="JACFXV010000042">
    <property type="protein sequence ID" value="MBA5776315.1"/>
    <property type="molecule type" value="Genomic_DNA"/>
</dbReference>
<dbReference type="InterPro" id="IPR007833">
    <property type="entry name" value="Capsule_polysaccharide_synth"/>
</dbReference>
<dbReference type="AlphaFoldDB" id="A0A839AB05"/>
<comment type="caution">
    <text evidence="1">The sequence shown here is derived from an EMBL/GenBank/DDBJ whole genome shotgun (WGS) entry which is preliminary data.</text>
</comment>
<proteinExistence type="predicted"/>
<sequence length="338" mass="38118">MLMPGDFQTPARAVNRLRAPDKYMAPPPTDASRFAISIADSGLWRQRRLLEGFLGKSIVRDLPLLRAKNAARLGWGRKPSGLRAEHIAARTGQPVWLLEDGFLRSRNLGHIDPPLSIVVDDLGIYYDCSRPSRLERLICETLTKDEEAEARELILAWRRARVSKYNFQPEYAGSLPEKYVLVVDQTRNDHSIRYGGANAASFDRMLKSALSDYPDHTVIVKTHPDVLAGKKNGYFDPGILALSNRIQLLAEAVHPVRLIEHSDAVYAVTSQVGFEALIWGKPVRTFGMPFYAGWGLTEDIRPAPIRRQNSTLYQLCISALLKYAAKKLYLENIFNIYL</sequence>
<dbReference type="Pfam" id="PF05159">
    <property type="entry name" value="Capsule_synth"/>
    <property type="match status" value="2"/>
</dbReference>
<dbReference type="CDD" id="cd16440">
    <property type="entry name" value="beta_Kdo_transferase_KpsC_1"/>
    <property type="match status" value="1"/>
</dbReference>
<dbReference type="Proteomes" id="UP000541109">
    <property type="component" value="Unassembled WGS sequence"/>
</dbReference>
<name>A0A839AB05_9HYPH</name>
<dbReference type="GO" id="GO:0015774">
    <property type="term" value="P:polysaccharide transport"/>
    <property type="evidence" value="ECO:0007669"/>
    <property type="project" value="InterPro"/>
</dbReference>
<gene>
    <name evidence="1" type="ORF">H2509_04155</name>
</gene>
<organism evidence="1 2">
    <name type="scientific">Stappia albiluteola</name>
    <dbReference type="NCBI Taxonomy" id="2758565"/>
    <lineage>
        <taxon>Bacteria</taxon>
        <taxon>Pseudomonadati</taxon>
        <taxon>Pseudomonadota</taxon>
        <taxon>Alphaproteobacteria</taxon>
        <taxon>Hyphomicrobiales</taxon>
        <taxon>Stappiaceae</taxon>
        <taxon>Stappia</taxon>
    </lineage>
</organism>
<evidence type="ECO:0008006" key="3">
    <source>
        <dbReference type="Google" id="ProtNLM"/>
    </source>
</evidence>
<evidence type="ECO:0000313" key="2">
    <source>
        <dbReference type="Proteomes" id="UP000541109"/>
    </source>
</evidence>
<reference evidence="1 2" key="1">
    <citation type="submission" date="2020-07" db="EMBL/GenBank/DDBJ databases">
        <title>Stappia sp., F7233, whole genome shotgun sequencing project.</title>
        <authorList>
            <person name="Jiang S."/>
            <person name="Liu Z.W."/>
            <person name="Du Z.J."/>
        </authorList>
    </citation>
    <scope>NUCLEOTIDE SEQUENCE [LARGE SCALE GENOMIC DNA]</scope>
    <source>
        <strain evidence="1 2">F7233</strain>
    </source>
</reference>
<protein>
    <recommendedName>
        <fullName evidence="3">Capsular polysaccharide export protein</fullName>
    </recommendedName>
</protein>
<accession>A0A839AB05</accession>
<evidence type="ECO:0000313" key="1">
    <source>
        <dbReference type="EMBL" id="MBA5776315.1"/>
    </source>
</evidence>
<keyword evidence="2" id="KW-1185">Reference proteome</keyword>
<dbReference type="GO" id="GO:0000271">
    <property type="term" value="P:polysaccharide biosynthetic process"/>
    <property type="evidence" value="ECO:0007669"/>
    <property type="project" value="InterPro"/>
</dbReference>